<dbReference type="PATRIC" id="fig|857291.3.peg.1387"/>
<dbReference type="EMBL" id="AFXP01000010">
    <property type="protein sequence ID" value="EHG16223.1"/>
    <property type="molecule type" value="Genomic_DNA"/>
</dbReference>
<gene>
    <name evidence="1" type="ORF">HMPREF9138_01385</name>
</gene>
<keyword evidence="2" id="KW-1185">Reference proteome</keyword>
<dbReference type="InterPro" id="IPR011010">
    <property type="entry name" value="DNA_brk_join_enz"/>
</dbReference>
<dbReference type="Proteomes" id="UP000004597">
    <property type="component" value="Unassembled WGS sequence"/>
</dbReference>
<evidence type="ECO:0000313" key="2">
    <source>
        <dbReference type="Proteomes" id="UP000004597"/>
    </source>
</evidence>
<accession>G6AGG4</accession>
<dbReference type="GO" id="GO:0003677">
    <property type="term" value="F:DNA binding"/>
    <property type="evidence" value="ECO:0007669"/>
    <property type="project" value="InterPro"/>
</dbReference>
<sequence length="51" mass="6084">MIHKQFFSCLCAELALIKLMELFNHSSVAITKRYLELRKEEILETYDCLTF</sequence>
<proteinExistence type="predicted"/>
<dbReference type="HOGENOM" id="CLU_3102198_0_0_10"/>
<reference evidence="1 2" key="1">
    <citation type="submission" date="2011-10" db="EMBL/GenBank/DDBJ databases">
        <title>The Genome Sequence of Prevotella histicola F0411.</title>
        <authorList>
            <consortium name="The Broad Institute Genome Sequencing Platform"/>
            <person name="Earl A."/>
            <person name="Ward D."/>
            <person name="Feldgarden M."/>
            <person name="Gevers D."/>
            <person name="Izard J."/>
            <person name="Ganesan A."/>
            <person name="Blanton J.M."/>
            <person name="Baranova O.V."/>
            <person name="Tanner A.C."/>
            <person name="Mathney J.M.J."/>
            <person name="Dewhirst F.E."/>
            <person name="Young S.K."/>
            <person name="Zeng Q."/>
            <person name="Gargeya S."/>
            <person name="Fitzgerald M."/>
            <person name="Haas B."/>
            <person name="Abouelleil A."/>
            <person name="Alvarado L."/>
            <person name="Arachchi H.M."/>
            <person name="Berlin A."/>
            <person name="Brown A."/>
            <person name="Chapman S.B."/>
            <person name="Chen Z."/>
            <person name="Dunbar C."/>
            <person name="Freedman E."/>
            <person name="Gearin G."/>
            <person name="Gellesch M."/>
            <person name="Goldberg J."/>
            <person name="Griggs A."/>
            <person name="Gujja S."/>
            <person name="Heiman D."/>
            <person name="Howarth C."/>
            <person name="Larson L."/>
            <person name="Lui A."/>
            <person name="MacDonald P.J.P."/>
            <person name="Montmayeur A."/>
            <person name="Murphy C."/>
            <person name="Neiman D."/>
            <person name="Pearson M."/>
            <person name="Priest M."/>
            <person name="Roberts A."/>
            <person name="Saif S."/>
            <person name="Shea T."/>
            <person name="Shenoy N."/>
            <person name="Sisk P."/>
            <person name="Stolte C."/>
            <person name="Sykes S."/>
            <person name="Wortman J."/>
            <person name="Nusbaum C."/>
            <person name="Birren B."/>
        </authorList>
    </citation>
    <scope>NUCLEOTIDE SEQUENCE [LARGE SCALE GENOMIC DNA]</scope>
    <source>
        <strain evidence="1 2">F0411</strain>
    </source>
</reference>
<dbReference type="SUPFAM" id="SSF56349">
    <property type="entry name" value="DNA breaking-rejoining enzymes"/>
    <property type="match status" value="1"/>
</dbReference>
<comment type="caution">
    <text evidence="1">The sequence shown here is derived from an EMBL/GenBank/DDBJ whole genome shotgun (WGS) entry which is preliminary data.</text>
</comment>
<organism evidence="1 2">
    <name type="scientific">Prevotella histicola F0411</name>
    <dbReference type="NCBI Taxonomy" id="857291"/>
    <lineage>
        <taxon>Bacteria</taxon>
        <taxon>Pseudomonadati</taxon>
        <taxon>Bacteroidota</taxon>
        <taxon>Bacteroidia</taxon>
        <taxon>Bacteroidales</taxon>
        <taxon>Prevotellaceae</taxon>
        <taxon>Prevotella</taxon>
    </lineage>
</organism>
<protein>
    <submittedName>
        <fullName evidence="1">Uncharacterized protein</fullName>
    </submittedName>
</protein>
<name>G6AGG4_9BACT</name>
<dbReference type="STRING" id="857291.HMPREF9138_01385"/>
<dbReference type="AlphaFoldDB" id="G6AGG4"/>
<evidence type="ECO:0000313" key="1">
    <source>
        <dbReference type="EMBL" id="EHG16223.1"/>
    </source>
</evidence>